<comment type="caution">
    <text evidence="2">The sequence shown here is derived from an EMBL/GenBank/DDBJ whole genome shotgun (WGS) entry which is preliminary data.</text>
</comment>
<dbReference type="InParanoid" id="A0A286U7R9"/>
<accession>A0A286U7R9</accession>
<dbReference type="Proteomes" id="UP000217199">
    <property type="component" value="Unassembled WGS sequence"/>
</dbReference>
<feature type="region of interest" description="Disordered" evidence="1">
    <location>
        <begin position="1"/>
        <end position="39"/>
    </location>
</feature>
<reference evidence="2 3" key="1">
    <citation type="journal article" date="2017" name="Mol. Ecol.">
        <title>Comparative and population genomic landscape of Phellinus noxius: A hypervariable fungus causing root rot in trees.</title>
        <authorList>
            <person name="Chung C.L."/>
            <person name="Lee T.J."/>
            <person name="Akiba M."/>
            <person name="Lee H.H."/>
            <person name="Kuo T.H."/>
            <person name="Liu D."/>
            <person name="Ke H.M."/>
            <person name="Yokoi T."/>
            <person name="Roa M.B."/>
            <person name="Lu M.J."/>
            <person name="Chang Y.Y."/>
            <person name="Ann P.J."/>
            <person name="Tsai J.N."/>
            <person name="Chen C.Y."/>
            <person name="Tzean S.S."/>
            <person name="Ota Y."/>
            <person name="Hattori T."/>
            <person name="Sahashi N."/>
            <person name="Liou R.F."/>
            <person name="Kikuchi T."/>
            <person name="Tsai I.J."/>
        </authorList>
    </citation>
    <scope>NUCLEOTIDE SEQUENCE [LARGE SCALE GENOMIC DNA]</scope>
    <source>
        <strain evidence="2 3">FFPRI411160</strain>
    </source>
</reference>
<evidence type="ECO:0000313" key="3">
    <source>
        <dbReference type="Proteomes" id="UP000217199"/>
    </source>
</evidence>
<evidence type="ECO:0000313" key="2">
    <source>
        <dbReference type="EMBL" id="PAV15620.1"/>
    </source>
</evidence>
<gene>
    <name evidence="2" type="ORF">PNOK_0847800</name>
</gene>
<organism evidence="2 3">
    <name type="scientific">Pyrrhoderma noxium</name>
    <dbReference type="NCBI Taxonomy" id="2282107"/>
    <lineage>
        <taxon>Eukaryota</taxon>
        <taxon>Fungi</taxon>
        <taxon>Dikarya</taxon>
        <taxon>Basidiomycota</taxon>
        <taxon>Agaricomycotina</taxon>
        <taxon>Agaricomycetes</taxon>
        <taxon>Hymenochaetales</taxon>
        <taxon>Hymenochaetaceae</taxon>
        <taxon>Pyrrhoderma</taxon>
    </lineage>
</organism>
<keyword evidence="3" id="KW-1185">Reference proteome</keyword>
<feature type="compositionally biased region" description="Polar residues" evidence="1">
    <location>
        <begin position="17"/>
        <end position="33"/>
    </location>
</feature>
<dbReference type="AlphaFoldDB" id="A0A286U7R9"/>
<sequence length="75" mass="8779">MEGRKRDSSHKNDRVQPITSQSHFVPVMQTRSCKTGKGTKRQNKYFIFSPKRRRSSNNFLGEKGRVVFKAYKESN</sequence>
<protein>
    <submittedName>
        <fullName evidence="2">Uncharacterized protein</fullName>
    </submittedName>
</protein>
<name>A0A286U7R9_9AGAM</name>
<dbReference type="EMBL" id="NBII01000009">
    <property type="protein sequence ID" value="PAV15620.1"/>
    <property type="molecule type" value="Genomic_DNA"/>
</dbReference>
<feature type="compositionally biased region" description="Basic and acidic residues" evidence="1">
    <location>
        <begin position="1"/>
        <end position="14"/>
    </location>
</feature>
<evidence type="ECO:0000256" key="1">
    <source>
        <dbReference type="SAM" id="MobiDB-lite"/>
    </source>
</evidence>
<proteinExistence type="predicted"/>